<dbReference type="CDD" id="cd07043">
    <property type="entry name" value="STAS_anti-anti-sigma_factors"/>
    <property type="match status" value="1"/>
</dbReference>
<feature type="domain" description="STAS" evidence="1">
    <location>
        <begin position="8"/>
        <end position="100"/>
    </location>
</feature>
<comment type="caution">
    <text evidence="2">The sequence shown here is derived from an EMBL/GenBank/DDBJ whole genome shotgun (WGS) entry which is preliminary data.</text>
</comment>
<dbReference type="Gene3D" id="3.30.750.24">
    <property type="entry name" value="STAS domain"/>
    <property type="match status" value="1"/>
</dbReference>
<dbReference type="AlphaFoldDB" id="A0A2N5ZE05"/>
<accession>A0A2N5ZE05</accession>
<dbReference type="EMBL" id="PKTG01000101">
    <property type="protein sequence ID" value="PLX16902.1"/>
    <property type="molecule type" value="Genomic_DNA"/>
</dbReference>
<evidence type="ECO:0000313" key="2">
    <source>
        <dbReference type="EMBL" id="PLX16902.1"/>
    </source>
</evidence>
<reference evidence="2 3" key="1">
    <citation type="submission" date="2017-11" db="EMBL/GenBank/DDBJ databases">
        <title>Genome-resolved metagenomics identifies genetic mobility, metabolic interactions, and unexpected diversity in perchlorate-reducing communities.</title>
        <authorList>
            <person name="Barnum T.P."/>
            <person name="Figueroa I.A."/>
            <person name="Carlstrom C.I."/>
            <person name="Lucas L.N."/>
            <person name="Engelbrektson A.L."/>
            <person name="Coates J.D."/>
        </authorList>
    </citation>
    <scope>NUCLEOTIDE SEQUENCE [LARGE SCALE GENOMIC DNA]</scope>
    <source>
        <strain evidence="2">BM706</strain>
    </source>
</reference>
<sequence>MDSGGMMLDVQVKKDEKYITFTLEGSLKESELSALKLESEKIEFDRDVKFDLARLDYVDSSGLGLFSQLYKKCKVKNVKMILKDANDSFKKLLEISNLTDLFTFEGEEKSKDCSECRFYEPIDYNFGRCKCTNSSGYDLIVEKNSSCESFE</sequence>
<dbReference type="PROSITE" id="PS50801">
    <property type="entry name" value="STAS"/>
    <property type="match status" value="1"/>
</dbReference>
<dbReference type="InterPro" id="IPR036513">
    <property type="entry name" value="STAS_dom_sf"/>
</dbReference>
<dbReference type="SUPFAM" id="SSF52091">
    <property type="entry name" value="SpoIIaa-like"/>
    <property type="match status" value="1"/>
</dbReference>
<dbReference type="Pfam" id="PF01740">
    <property type="entry name" value="STAS"/>
    <property type="match status" value="1"/>
</dbReference>
<protein>
    <recommendedName>
        <fullName evidence="1">STAS domain-containing protein</fullName>
    </recommendedName>
</protein>
<organism evidence="2 3">
    <name type="scientific">Muiribacterium halophilum</name>
    <dbReference type="NCBI Taxonomy" id="2053465"/>
    <lineage>
        <taxon>Bacteria</taxon>
        <taxon>Candidatus Muiribacteriota</taxon>
        <taxon>Candidatus Muiribacteriia</taxon>
        <taxon>Candidatus Muiribacteriales</taxon>
        <taxon>Candidatus Muiribacteriaceae</taxon>
        <taxon>Candidatus Muiribacterium</taxon>
    </lineage>
</organism>
<dbReference type="Proteomes" id="UP000234857">
    <property type="component" value="Unassembled WGS sequence"/>
</dbReference>
<evidence type="ECO:0000259" key="1">
    <source>
        <dbReference type="PROSITE" id="PS50801"/>
    </source>
</evidence>
<name>A0A2N5ZE05_MUIH1</name>
<proteinExistence type="predicted"/>
<dbReference type="InterPro" id="IPR002645">
    <property type="entry name" value="STAS_dom"/>
</dbReference>
<gene>
    <name evidence="2" type="ORF">C0601_08945</name>
</gene>
<evidence type="ECO:0000313" key="3">
    <source>
        <dbReference type="Proteomes" id="UP000234857"/>
    </source>
</evidence>